<comment type="caution">
    <text evidence="10">The sequence shown here is derived from an EMBL/GenBank/DDBJ whole genome shotgun (WGS) entry which is preliminary data.</text>
</comment>
<keyword evidence="8" id="KW-0472">Membrane</keyword>
<evidence type="ECO:0000313" key="11">
    <source>
        <dbReference type="Proteomes" id="UP000483820"/>
    </source>
</evidence>
<dbReference type="InterPro" id="IPR025660">
    <property type="entry name" value="Pept_his_AS"/>
</dbReference>
<dbReference type="AlphaFoldDB" id="A0A6A5GAB0"/>
<dbReference type="RefSeq" id="XP_053581240.1">
    <property type="nucleotide sequence ID" value="XM_053732327.1"/>
</dbReference>
<dbReference type="GeneID" id="9825207"/>
<dbReference type="CDD" id="cd02620">
    <property type="entry name" value="Peptidase_C1A_CathepsinB"/>
    <property type="match status" value="1"/>
</dbReference>
<feature type="domain" description="Peptidase C1A papain C-terminal" evidence="9">
    <location>
        <begin position="122"/>
        <end position="373"/>
    </location>
</feature>
<protein>
    <recommendedName>
        <fullName evidence="9">Peptidase C1A papain C-terminal domain-containing protein</fullName>
    </recommendedName>
</protein>
<dbReference type="InterPro" id="IPR038765">
    <property type="entry name" value="Papain-like_cys_pep_sf"/>
</dbReference>
<evidence type="ECO:0000259" key="9">
    <source>
        <dbReference type="SMART" id="SM00645"/>
    </source>
</evidence>
<keyword evidence="3" id="KW-0732">Signal</keyword>
<evidence type="ECO:0000256" key="2">
    <source>
        <dbReference type="ARBA" id="ARBA00022670"/>
    </source>
</evidence>
<keyword evidence="6" id="KW-0865">Zymogen</keyword>
<evidence type="ECO:0000256" key="7">
    <source>
        <dbReference type="ARBA" id="ARBA00023157"/>
    </source>
</evidence>
<name>A0A6A5GAB0_CAERE</name>
<dbReference type="KEGG" id="crq:GCK72_017963"/>
<keyword evidence="2" id="KW-0645">Protease</keyword>
<dbReference type="Gene3D" id="3.90.70.10">
    <property type="entry name" value="Cysteine proteinases"/>
    <property type="match status" value="1"/>
</dbReference>
<evidence type="ECO:0000313" key="10">
    <source>
        <dbReference type="EMBL" id="KAF1751409.1"/>
    </source>
</evidence>
<keyword evidence="8" id="KW-1133">Transmembrane helix</keyword>
<dbReference type="PRINTS" id="PR00705">
    <property type="entry name" value="PAPAIN"/>
</dbReference>
<sequence>MDVKKRNGSTLDIMIQSLLRTWFSPIDIFEFIGCFTSYTEVKKFVIFAALVAVATGLVIPVAPKTPEAITEYVNSKQSLWKAEIPKGLSIEQVKKRLMRTEFVAPHTPDVEVVEHDIQEDTIPATFDARTQWPNCVSINNIRDQSDCGSCWAFAAAEAASDRFCIASNGAVNTLLSAEDVLSCCSNCGYGCDGGYPINAWKYLVKSGFCTGGSYEAQFGCKPYSLAPCGETVGNVTWPDCPDDGYNTPACVNKCTNTKYNTAYKDDKHFGSTAYAVGKKVAQIQAEIIAHGPVEAAFTVYEDFYQYKSGVYVHTTGQELGGHAIRILGWGTDNGTPYWLVANSWNVNWGENGYFRIIRGTNECGIEHAVVGGVPKV</sequence>
<dbReference type="InterPro" id="IPR000668">
    <property type="entry name" value="Peptidase_C1A_C"/>
</dbReference>
<dbReference type="PROSITE" id="PS00639">
    <property type="entry name" value="THIOL_PROTEASE_HIS"/>
    <property type="match status" value="1"/>
</dbReference>
<evidence type="ECO:0000256" key="5">
    <source>
        <dbReference type="ARBA" id="ARBA00022807"/>
    </source>
</evidence>
<dbReference type="SUPFAM" id="SSF54001">
    <property type="entry name" value="Cysteine proteinases"/>
    <property type="match status" value="1"/>
</dbReference>
<feature type="transmembrane region" description="Helical" evidence="8">
    <location>
        <begin position="44"/>
        <end position="62"/>
    </location>
</feature>
<evidence type="ECO:0000256" key="6">
    <source>
        <dbReference type="ARBA" id="ARBA00023145"/>
    </source>
</evidence>
<dbReference type="CTD" id="9825207"/>
<keyword evidence="4" id="KW-0378">Hydrolase</keyword>
<evidence type="ECO:0000256" key="8">
    <source>
        <dbReference type="SAM" id="Phobius"/>
    </source>
</evidence>
<keyword evidence="7" id="KW-1015">Disulfide bond</keyword>
<dbReference type="PROSITE" id="PS00640">
    <property type="entry name" value="THIOL_PROTEASE_ASN"/>
    <property type="match status" value="1"/>
</dbReference>
<dbReference type="GO" id="GO:0008234">
    <property type="term" value="F:cysteine-type peptidase activity"/>
    <property type="evidence" value="ECO:0007669"/>
    <property type="project" value="UniProtKB-KW"/>
</dbReference>
<organism evidence="10 11">
    <name type="scientific">Caenorhabditis remanei</name>
    <name type="common">Caenorhabditis vulgaris</name>
    <dbReference type="NCBI Taxonomy" id="31234"/>
    <lineage>
        <taxon>Eukaryota</taxon>
        <taxon>Metazoa</taxon>
        <taxon>Ecdysozoa</taxon>
        <taxon>Nematoda</taxon>
        <taxon>Chromadorea</taxon>
        <taxon>Rhabditida</taxon>
        <taxon>Rhabditina</taxon>
        <taxon>Rhabditomorpha</taxon>
        <taxon>Rhabditoidea</taxon>
        <taxon>Rhabditidae</taxon>
        <taxon>Peloderinae</taxon>
        <taxon>Caenorhabditis</taxon>
    </lineage>
</organism>
<accession>A0A6A5GAB0</accession>
<evidence type="ECO:0000256" key="4">
    <source>
        <dbReference type="ARBA" id="ARBA00022801"/>
    </source>
</evidence>
<evidence type="ECO:0000256" key="3">
    <source>
        <dbReference type="ARBA" id="ARBA00022729"/>
    </source>
</evidence>
<dbReference type="EMBL" id="WUAV01000005">
    <property type="protein sequence ID" value="KAF1751409.1"/>
    <property type="molecule type" value="Genomic_DNA"/>
</dbReference>
<dbReference type="InterPro" id="IPR013128">
    <property type="entry name" value="Peptidase_C1A"/>
</dbReference>
<dbReference type="Proteomes" id="UP000483820">
    <property type="component" value="Chromosome V"/>
</dbReference>
<dbReference type="PROSITE" id="PS00139">
    <property type="entry name" value="THIOL_PROTEASE_CYS"/>
    <property type="match status" value="1"/>
</dbReference>
<proteinExistence type="inferred from homology"/>
<reference evidence="10 11" key="1">
    <citation type="submission" date="2019-12" db="EMBL/GenBank/DDBJ databases">
        <title>Chromosome-level assembly of the Caenorhabditis remanei genome.</title>
        <authorList>
            <person name="Teterina A.A."/>
            <person name="Willis J.H."/>
            <person name="Phillips P.C."/>
        </authorList>
    </citation>
    <scope>NUCLEOTIDE SEQUENCE [LARGE SCALE GENOMIC DNA]</scope>
    <source>
        <strain evidence="10 11">PX506</strain>
        <tissue evidence="10">Whole organism</tissue>
    </source>
</reference>
<gene>
    <name evidence="10" type="ORF">GCK72_017963</name>
</gene>
<dbReference type="GO" id="GO:0006508">
    <property type="term" value="P:proteolysis"/>
    <property type="evidence" value="ECO:0007669"/>
    <property type="project" value="UniProtKB-KW"/>
</dbReference>
<evidence type="ECO:0000256" key="1">
    <source>
        <dbReference type="ARBA" id="ARBA00008455"/>
    </source>
</evidence>
<keyword evidence="5" id="KW-0788">Thiol protease</keyword>
<dbReference type="Pfam" id="PF00112">
    <property type="entry name" value="Peptidase_C1"/>
    <property type="match status" value="1"/>
</dbReference>
<comment type="similarity">
    <text evidence="1">Belongs to the peptidase C1 family.</text>
</comment>
<dbReference type="SMART" id="SM00645">
    <property type="entry name" value="Pept_C1"/>
    <property type="match status" value="1"/>
</dbReference>
<dbReference type="FunFam" id="3.90.70.10:FF:000031">
    <property type="entry name" value="Cathepsin B"/>
    <property type="match status" value="1"/>
</dbReference>
<dbReference type="InterPro" id="IPR025661">
    <property type="entry name" value="Pept_asp_AS"/>
</dbReference>
<dbReference type="InterPro" id="IPR000169">
    <property type="entry name" value="Pept_cys_AS"/>
</dbReference>
<dbReference type="PANTHER" id="PTHR12411">
    <property type="entry name" value="CYSTEINE PROTEASE FAMILY C1-RELATED"/>
    <property type="match status" value="1"/>
</dbReference>
<keyword evidence="8" id="KW-0812">Transmembrane</keyword>